<sequence>MPQGGHTSEMLKLTSRLSPETYSPLCYVVASTDHTSADRIPKEGLMSGRCRVRAIPRSREVGQSYLTSVFTTLLAALHAAVVVVTVRPDLVLVNGPGTCIPVCVAAFALRFFGLGSSCSRTVFCESFCRVKSLSLSGRIMYLLADRFVVHWPELLVKYPRAEYAGQLV</sequence>
<dbReference type="eggNOG" id="KOG3339">
    <property type="taxonomic scope" value="Eukaryota"/>
</dbReference>
<evidence type="ECO:0000256" key="5">
    <source>
        <dbReference type="ARBA" id="ARBA00022824"/>
    </source>
</evidence>
<evidence type="ECO:0000256" key="4">
    <source>
        <dbReference type="ARBA" id="ARBA00022692"/>
    </source>
</evidence>
<evidence type="ECO:0000256" key="6">
    <source>
        <dbReference type="ARBA" id="ARBA00022989"/>
    </source>
</evidence>
<feature type="transmembrane region" description="Helical" evidence="8">
    <location>
        <begin position="92"/>
        <end position="112"/>
    </location>
</feature>
<comment type="similarity">
    <text evidence="2">Belongs to the ALG14 family.</text>
</comment>
<dbReference type="FunCoup" id="D7FX40">
    <property type="interactions" value="141"/>
</dbReference>
<keyword evidence="7 8" id="KW-0472">Membrane</keyword>
<dbReference type="GO" id="GO:0006488">
    <property type="term" value="P:dolichol-linked oligosaccharide biosynthetic process"/>
    <property type="evidence" value="ECO:0007669"/>
    <property type="project" value="InterPro"/>
</dbReference>
<evidence type="ECO:0000313" key="10">
    <source>
        <dbReference type="Proteomes" id="UP000002630"/>
    </source>
</evidence>
<dbReference type="InterPro" id="IPR013969">
    <property type="entry name" value="Oligosacch_biosynth_Alg14"/>
</dbReference>
<proteinExistence type="inferred from homology"/>
<dbReference type="InParanoid" id="D7FX40"/>
<dbReference type="OMA" id="CRIVFIE"/>
<keyword evidence="10" id="KW-1185">Reference proteome</keyword>
<dbReference type="Pfam" id="PF08660">
    <property type="entry name" value="Alg14"/>
    <property type="match status" value="1"/>
</dbReference>
<name>D7FX40_ECTSI</name>
<accession>D7FX40</accession>
<evidence type="ECO:0000256" key="8">
    <source>
        <dbReference type="SAM" id="Phobius"/>
    </source>
</evidence>
<evidence type="ECO:0000256" key="7">
    <source>
        <dbReference type="ARBA" id="ARBA00023136"/>
    </source>
</evidence>
<dbReference type="EMBL" id="FN648509">
    <property type="protein sequence ID" value="CBJ26373.1"/>
    <property type="molecule type" value="Genomic_DNA"/>
</dbReference>
<evidence type="ECO:0000256" key="1">
    <source>
        <dbReference type="ARBA" id="ARBA00004389"/>
    </source>
</evidence>
<dbReference type="GO" id="GO:0004577">
    <property type="term" value="F:N-acetylglucosaminyldiphosphodolichol N-acetylglucosaminyltransferase activity"/>
    <property type="evidence" value="ECO:0007669"/>
    <property type="project" value="TreeGrafter"/>
</dbReference>
<gene>
    <name evidence="9" type="primary">ALG14</name>
    <name evidence="9" type="ORF">Esi_0032_0089</name>
</gene>
<dbReference type="OrthoDB" id="17098at2759"/>
<dbReference type="PANTHER" id="PTHR12154">
    <property type="entry name" value="GLYCOSYL TRANSFERASE-RELATED"/>
    <property type="match status" value="1"/>
</dbReference>
<dbReference type="EMBL" id="FN649729">
    <property type="protein sequence ID" value="CBJ26373.1"/>
    <property type="molecule type" value="Genomic_DNA"/>
</dbReference>
<comment type="subcellular location">
    <subcellularLocation>
        <location evidence="1">Endoplasmic reticulum membrane</location>
        <topology evidence="1">Single-pass membrane protein</topology>
    </subcellularLocation>
</comment>
<dbReference type="Gene3D" id="3.40.50.2000">
    <property type="entry name" value="Glycogen Phosphorylase B"/>
    <property type="match status" value="1"/>
</dbReference>
<dbReference type="GO" id="GO:0043541">
    <property type="term" value="C:UDP-N-acetylglucosamine transferase complex"/>
    <property type="evidence" value="ECO:0007669"/>
    <property type="project" value="TreeGrafter"/>
</dbReference>
<dbReference type="AlphaFoldDB" id="D7FX40"/>
<keyword evidence="9" id="KW-0808">Transferase</keyword>
<evidence type="ECO:0000256" key="3">
    <source>
        <dbReference type="ARBA" id="ARBA00017467"/>
    </source>
</evidence>
<reference evidence="9 10" key="1">
    <citation type="journal article" date="2010" name="Nature">
        <title>The Ectocarpus genome and the independent evolution of multicellularity in brown algae.</title>
        <authorList>
            <person name="Cock J.M."/>
            <person name="Sterck L."/>
            <person name="Rouze P."/>
            <person name="Scornet D."/>
            <person name="Allen A.E."/>
            <person name="Amoutzias G."/>
            <person name="Anthouard V."/>
            <person name="Artiguenave F."/>
            <person name="Aury J.M."/>
            <person name="Badger J.H."/>
            <person name="Beszteri B."/>
            <person name="Billiau K."/>
            <person name="Bonnet E."/>
            <person name="Bothwell J.H."/>
            <person name="Bowler C."/>
            <person name="Boyen C."/>
            <person name="Brownlee C."/>
            <person name="Carrano C.J."/>
            <person name="Charrier B."/>
            <person name="Cho G.Y."/>
            <person name="Coelho S.M."/>
            <person name="Collen J."/>
            <person name="Corre E."/>
            <person name="Da Silva C."/>
            <person name="Delage L."/>
            <person name="Delaroque N."/>
            <person name="Dittami S.M."/>
            <person name="Doulbeau S."/>
            <person name="Elias M."/>
            <person name="Farnham G."/>
            <person name="Gachon C.M."/>
            <person name="Gschloessl B."/>
            <person name="Heesch S."/>
            <person name="Jabbari K."/>
            <person name="Jubin C."/>
            <person name="Kawai H."/>
            <person name="Kimura K."/>
            <person name="Kloareg B."/>
            <person name="Kupper F.C."/>
            <person name="Lang D."/>
            <person name="Le Bail A."/>
            <person name="Leblanc C."/>
            <person name="Lerouge P."/>
            <person name="Lohr M."/>
            <person name="Lopez P.J."/>
            <person name="Martens C."/>
            <person name="Maumus F."/>
            <person name="Michel G."/>
            <person name="Miranda-Saavedra D."/>
            <person name="Morales J."/>
            <person name="Moreau H."/>
            <person name="Motomura T."/>
            <person name="Nagasato C."/>
            <person name="Napoli C.A."/>
            <person name="Nelson D.R."/>
            <person name="Nyvall-Collen P."/>
            <person name="Peters A.F."/>
            <person name="Pommier C."/>
            <person name="Potin P."/>
            <person name="Poulain J."/>
            <person name="Quesneville H."/>
            <person name="Read B."/>
            <person name="Rensing S.A."/>
            <person name="Ritter A."/>
            <person name="Rousvoal S."/>
            <person name="Samanta M."/>
            <person name="Samson G."/>
            <person name="Schroeder D.C."/>
            <person name="Segurens B."/>
            <person name="Strittmatter M."/>
            <person name="Tonon T."/>
            <person name="Tregear J.W."/>
            <person name="Valentin K."/>
            <person name="von Dassow P."/>
            <person name="Yamagishi T."/>
            <person name="Van de Peer Y."/>
            <person name="Wincker P."/>
        </authorList>
    </citation>
    <scope>NUCLEOTIDE SEQUENCE [LARGE SCALE GENOMIC DNA]</scope>
    <source>
        <strain evidence="10">Ec32 / CCAP1310/4</strain>
    </source>
</reference>
<keyword evidence="5" id="KW-0256">Endoplasmic reticulum</keyword>
<evidence type="ECO:0000256" key="2">
    <source>
        <dbReference type="ARBA" id="ARBA00009731"/>
    </source>
</evidence>
<keyword evidence="4 8" id="KW-0812">Transmembrane</keyword>
<dbReference type="PANTHER" id="PTHR12154:SF4">
    <property type="entry name" value="UDP-N-ACETYLGLUCOSAMINE TRANSFERASE SUBUNIT ALG14 HOMOLOG"/>
    <property type="match status" value="1"/>
</dbReference>
<organism evidence="9 10">
    <name type="scientific">Ectocarpus siliculosus</name>
    <name type="common">Brown alga</name>
    <name type="synonym">Conferva siliculosa</name>
    <dbReference type="NCBI Taxonomy" id="2880"/>
    <lineage>
        <taxon>Eukaryota</taxon>
        <taxon>Sar</taxon>
        <taxon>Stramenopiles</taxon>
        <taxon>Ochrophyta</taxon>
        <taxon>PX clade</taxon>
        <taxon>Phaeophyceae</taxon>
        <taxon>Ectocarpales</taxon>
        <taxon>Ectocarpaceae</taxon>
        <taxon>Ectocarpus</taxon>
    </lineage>
</organism>
<keyword evidence="9" id="KW-0328">Glycosyltransferase</keyword>
<keyword evidence="6 8" id="KW-1133">Transmembrane helix</keyword>
<dbReference type="STRING" id="2880.D7FX40"/>
<evidence type="ECO:0000313" key="9">
    <source>
        <dbReference type="EMBL" id="CBJ26373.1"/>
    </source>
</evidence>
<feature type="transmembrane region" description="Helical" evidence="8">
    <location>
        <begin position="65"/>
        <end position="86"/>
    </location>
</feature>
<protein>
    <recommendedName>
        <fullName evidence="3">UDP-N-acetylglucosamine transferase subunit ALG14</fullName>
    </recommendedName>
</protein>
<dbReference type="Proteomes" id="UP000002630">
    <property type="component" value="Linkage Group LG04"/>
</dbReference>